<gene>
    <name evidence="2" type="ORF">DPMN_181408</name>
</gene>
<dbReference type="Proteomes" id="UP000828390">
    <property type="component" value="Unassembled WGS sequence"/>
</dbReference>
<proteinExistence type="predicted"/>
<dbReference type="AlphaFoldDB" id="A0A9D4DDH8"/>
<accession>A0A9D4DDH8</accession>
<keyword evidence="3" id="KW-1185">Reference proteome</keyword>
<organism evidence="2 3">
    <name type="scientific">Dreissena polymorpha</name>
    <name type="common">Zebra mussel</name>
    <name type="synonym">Mytilus polymorpha</name>
    <dbReference type="NCBI Taxonomy" id="45954"/>
    <lineage>
        <taxon>Eukaryota</taxon>
        <taxon>Metazoa</taxon>
        <taxon>Spiralia</taxon>
        <taxon>Lophotrochozoa</taxon>
        <taxon>Mollusca</taxon>
        <taxon>Bivalvia</taxon>
        <taxon>Autobranchia</taxon>
        <taxon>Heteroconchia</taxon>
        <taxon>Euheterodonta</taxon>
        <taxon>Imparidentia</taxon>
        <taxon>Neoheterodontei</taxon>
        <taxon>Myida</taxon>
        <taxon>Dreissenoidea</taxon>
        <taxon>Dreissenidae</taxon>
        <taxon>Dreissena</taxon>
    </lineage>
</organism>
<feature type="coiled-coil region" evidence="1">
    <location>
        <begin position="44"/>
        <end position="78"/>
    </location>
</feature>
<name>A0A9D4DDH8_DREPO</name>
<comment type="caution">
    <text evidence="2">The sequence shown here is derived from an EMBL/GenBank/DDBJ whole genome shotgun (WGS) entry which is preliminary data.</text>
</comment>
<evidence type="ECO:0000313" key="2">
    <source>
        <dbReference type="EMBL" id="KAH3746988.1"/>
    </source>
</evidence>
<sequence>MEKSDVNLDDKTILAISTAVKDSIKSSLSKQWQSMIESIVTGVEDGLSNRRASLENDNKVLLNENRMLRDRVTALENRRDASEQYMRQSNVCFFGIPESVDTNENTYNTVIKLCKALSSDVSIHDIDRSHKTRKLGGR</sequence>
<evidence type="ECO:0000256" key="1">
    <source>
        <dbReference type="SAM" id="Coils"/>
    </source>
</evidence>
<keyword evidence="1" id="KW-0175">Coiled coil</keyword>
<protein>
    <submittedName>
        <fullName evidence="2">Uncharacterized protein</fullName>
    </submittedName>
</protein>
<reference evidence="2" key="1">
    <citation type="journal article" date="2019" name="bioRxiv">
        <title>The Genome of the Zebra Mussel, Dreissena polymorpha: A Resource for Invasive Species Research.</title>
        <authorList>
            <person name="McCartney M.A."/>
            <person name="Auch B."/>
            <person name="Kono T."/>
            <person name="Mallez S."/>
            <person name="Zhang Y."/>
            <person name="Obille A."/>
            <person name="Becker A."/>
            <person name="Abrahante J.E."/>
            <person name="Garbe J."/>
            <person name="Badalamenti J.P."/>
            <person name="Herman A."/>
            <person name="Mangelson H."/>
            <person name="Liachko I."/>
            <person name="Sullivan S."/>
            <person name="Sone E.D."/>
            <person name="Koren S."/>
            <person name="Silverstein K.A.T."/>
            <person name="Beckman K.B."/>
            <person name="Gohl D.M."/>
        </authorList>
    </citation>
    <scope>NUCLEOTIDE SEQUENCE</scope>
    <source>
        <strain evidence="2">Duluth1</strain>
        <tissue evidence="2">Whole animal</tissue>
    </source>
</reference>
<reference evidence="2" key="2">
    <citation type="submission" date="2020-11" db="EMBL/GenBank/DDBJ databases">
        <authorList>
            <person name="McCartney M.A."/>
            <person name="Auch B."/>
            <person name="Kono T."/>
            <person name="Mallez S."/>
            <person name="Becker A."/>
            <person name="Gohl D.M."/>
            <person name="Silverstein K.A.T."/>
            <person name="Koren S."/>
            <person name="Bechman K.B."/>
            <person name="Herman A."/>
            <person name="Abrahante J.E."/>
            <person name="Garbe J."/>
        </authorList>
    </citation>
    <scope>NUCLEOTIDE SEQUENCE</scope>
    <source>
        <strain evidence="2">Duluth1</strain>
        <tissue evidence="2">Whole animal</tissue>
    </source>
</reference>
<dbReference type="EMBL" id="JAIWYP010000010">
    <property type="protein sequence ID" value="KAH3746988.1"/>
    <property type="molecule type" value="Genomic_DNA"/>
</dbReference>
<evidence type="ECO:0000313" key="3">
    <source>
        <dbReference type="Proteomes" id="UP000828390"/>
    </source>
</evidence>